<organism evidence="1">
    <name type="scientific">Siphoviridae sp. ctaLC6</name>
    <dbReference type="NCBI Taxonomy" id="2826387"/>
    <lineage>
        <taxon>Viruses</taxon>
        <taxon>Duplodnaviria</taxon>
        <taxon>Heunggongvirae</taxon>
        <taxon>Uroviricota</taxon>
        <taxon>Caudoviricetes</taxon>
    </lineage>
</organism>
<sequence length="56" mass="6380">MTREELQNELGDAICEYCNKNIIPGYNLGIGWLCEGCYCEEAQDGYEAENNIELED</sequence>
<protein>
    <submittedName>
        <fullName evidence="1">PROTEIN/RNA Complex, archaeal, ribosomal, 70S, kink-turn.6A</fullName>
    </submittedName>
</protein>
<evidence type="ECO:0000313" key="1">
    <source>
        <dbReference type="EMBL" id="DAD84279.1"/>
    </source>
</evidence>
<reference evidence="1" key="1">
    <citation type="journal article" date="2021" name="Proc. Natl. Acad. Sci. U.S.A.">
        <title>A Catalog of Tens of Thousands of Viruses from Human Metagenomes Reveals Hidden Associations with Chronic Diseases.</title>
        <authorList>
            <person name="Tisza M.J."/>
            <person name="Buck C.B."/>
        </authorList>
    </citation>
    <scope>NUCLEOTIDE SEQUENCE</scope>
    <source>
        <strain evidence="1">CtaLC6</strain>
    </source>
</reference>
<name>A0A8S5MQC0_9CAUD</name>
<dbReference type="EMBL" id="BK014957">
    <property type="protein sequence ID" value="DAD84279.1"/>
    <property type="molecule type" value="Genomic_DNA"/>
</dbReference>
<accession>A0A8S5MQC0</accession>
<proteinExistence type="predicted"/>